<dbReference type="Pfam" id="PF05236">
    <property type="entry name" value="TAF4"/>
    <property type="match status" value="1"/>
</dbReference>
<evidence type="ECO:0000256" key="5">
    <source>
        <dbReference type="ARBA" id="ARBA00023242"/>
    </source>
</evidence>
<gene>
    <name evidence="8" type="ORF">FRX31_027067</name>
</gene>
<dbReference type="GO" id="GO:0016251">
    <property type="term" value="F:RNA polymerase II general transcription initiation factor activity"/>
    <property type="evidence" value="ECO:0007669"/>
    <property type="project" value="TreeGrafter"/>
</dbReference>
<feature type="domain" description="RST" evidence="7">
    <location>
        <begin position="187"/>
        <end position="258"/>
    </location>
</feature>
<accession>A0A7J6VE25</accession>
<dbReference type="InterPro" id="IPR007900">
    <property type="entry name" value="TAF4_C"/>
</dbReference>
<dbReference type="OrthoDB" id="21060at2759"/>
<keyword evidence="3" id="KW-0805">Transcription regulation</keyword>
<dbReference type="GO" id="GO:0005669">
    <property type="term" value="C:transcription factor TFIID complex"/>
    <property type="evidence" value="ECO:0007669"/>
    <property type="project" value="InterPro"/>
</dbReference>
<feature type="region of interest" description="Disordered" evidence="6">
    <location>
        <begin position="523"/>
        <end position="546"/>
    </location>
</feature>
<dbReference type="InterPro" id="IPR022003">
    <property type="entry name" value="RST"/>
</dbReference>
<dbReference type="GO" id="GO:0006367">
    <property type="term" value="P:transcription initiation at RNA polymerase II promoter"/>
    <property type="evidence" value="ECO:0007669"/>
    <property type="project" value="TreeGrafter"/>
</dbReference>
<organism evidence="8 9">
    <name type="scientific">Thalictrum thalictroides</name>
    <name type="common">Rue-anemone</name>
    <name type="synonym">Anemone thalictroides</name>
    <dbReference type="NCBI Taxonomy" id="46969"/>
    <lineage>
        <taxon>Eukaryota</taxon>
        <taxon>Viridiplantae</taxon>
        <taxon>Streptophyta</taxon>
        <taxon>Embryophyta</taxon>
        <taxon>Tracheophyta</taxon>
        <taxon>Spermatophyta</taxon>
        <taxon>Magnoliopsida</taxon>
        <taxon>Ranunculales</taxon>
        <taxon>Ranunculaceae</taxon>
        <taxon>Thalictroideae</taxon>
        <taxon>Thalictrum</taxon>
    </lineage>
</organism>
<evidence type="ECO:0000259" key="7">
    <source>
        <dbReference type="PROSITE" id="PS51879"/>
    </source>
</evidence>
<evidence type="ECO:0000256" key="4">
    <source>
        <dbReference type="ARBA" id="ARBA00023163"/>
    </source>
</evidence>
<dbReference type="Pfam" id="PF12174">
    <property type="entry name" value="RST"/>
    <property type="match status" value="1"/>
</dbReference>
<keyword evidence="9" id="KW-1185">Reference proteome</keyword>
<feature type="compositionally biased region" description="Basic and acidic residues" evidence="6">
    <location>
        <begin position="158"/>
        <end position="169"/>
    </location>
</feature>
<proteinExistence type="inferred from homology"/>
<feature type="compositionally biased region" description="Polar residues" evidence="6">
    <location>
        <begin position="56"/>
        <end position="73"/>
    </location>
</feature>
<dbReference type="Proteomes" id="UP000554482">
    <property type="component" value="Unassembled WGS sequence"/>
</dbReference>
<feature type="compositionally biased region" description="Basic and acidic residues" evidence="6">
    <location>
        <begin position="643"/>
        <end position="657"/>
    </location>
</feature>
<feature type="compositionally biased region" description="Polar residues" evidence="6">
    <location>
        <begin position="37"/>
        <end position="49"/>
    </location>
</feature>
<feature type="compositionally biased region" description="Basic and acidic residues" evidence="6">
    <location>
        <begin position="332"/>
        <end position="342"/>
    </location>
</feature>
<dbReference type="AlphaFoldDB" id="A0A7J6VE25"/>
<feature type="region of interest" description="Disordered" evidence="6">
    <location>
        <begin position="32"/>
        <end position="173"/>
    </location>
</feature>
<evidence type="ECO:0000313" key="9">
    <source>
        <dbReference type="Proteomes" id="UP000554482"/>
    </source>
</evidence>
<comment type="caution">
    <text evidence="8">The sequence shown here is derived from an EMBL/GenBank/DDBJ whole genome shotgun (WGS) entry which is preliminary data.</text>
</comment>
<feature type="compositionally biased region" description="Polar residues" evidence="6">
    <location>
        <begin position="132"/>
        <end position="157"/>
    </location>
</feature>
<feature type="region of interest" description="Disordered" evidence="6">
    <location>
        <begin position="567"/>
        <end position="604"/>
    </location>
</feature>
<protein>
    <submittedName>
        <fullName evidence="8">Transcription initiation factor tfiid subunit 4b</fullName>
    </submittedName>
</protein>
<comment type="similarity">
    <text evidence="2">Belongs to the TAF4 family.</text>
</comment>
<evidence type="ECO:0000256" key="3">
    <source>
        <dbReference type="ARBA" id="ARBA00023015"/>
    </source>
</evidence>
<keyword evidence="8" id="KW-0396">Initiation factor</keyword>
<evidence type="ECO:0000313" key="8">
    <source>
        <dbReference type="EMBL" id="KAF5183346.1"/>
    </source>
</evidence>
<dbReference type="PANTHER" id="PTHR15138:SF14">
    <property type="entry name" value="TRANSCRIPTION INITIATION FACTOR TFIID SUBUNIT 4"/>
    <property type="match status" value="1"/>
</dbReference>
<keyword evidence="5" id="KW-0539">Nucleus</keyword>
<dbReference type="EMBL" id="JABWDY010033556">
    <property type="protein sequence ID" value="KAF5183346.1"/>
    <property type="molecule type" value="Genomic_DNA"/>
</dbReference>
<evidence type="ECO:0000256" key="6">
    <source>
        <dbReference type="SAM" id="MobiDB-lite"/>
    </source>
</evidence>
<evidence type="ECO:0000256" key="2">
    <source>
        <dbReference type="ARBA" id="ARBA00006178"/>
    </source>
</evidence>
<dbReference type="PROSITE" id="PS51879">
    <property type="entry name" value="RST"/>
    <property type="match status" value="1"/>
</dbReference>
<reference evidence="8 9" key="1">
    <citation type="submission" date="2020-06" db="EMBL/GenBank/DDBJ databases">
        <title>Transcriptomic and genomic resources for Thalictrum thalictroides and T. hernandezii: Facilitating candidate gene discovery in an emerging model plant lineage.</title>
        <authorList>
            <person name="Arias T."/>
            <person name="Riano-Pachon D.M."/>
            <person name="Di Stilio V.S."/>
        </authorList>
    </citation>
    <scope>NUCLEOTIDE SEQUENCE [LARGE SCALE GENOMIC DNA]</scope>
    <source>
        <strain evidence="9">cv. WT478/WT964</strain>
        <tissue evidence="8">Leaves</tissue>
    </source>
</reference>
<feature type="compositionally biased region" description="Polar residues" evidence="6">
    <location>
        <begin position="90"/>
        <end position="115"/>
    </location>
</feature>
<evidence type="ECO:0000256" key="1">
    <source>
        <dbReference type="ARBA" id="ARBA00004123"/>
    </source>
</evidence>
<name>A0A7J6VE25_THATH</name>
<feature type="compositionally biased region" description="Polar residues" evidence="6">
    <location>
        <begin position="532"/>
        <end position="546"/>
    </location>
</feature>
<dbReference type="InterPro" id="IPR045144">
    <property type="entry name" value="TAF4"/>
</dbReference>
<feature type="region of interest" description="Disordered" evidence="6">
    <location>
        <begin position="636"/>
        <end position="657"/>
    </location>
</feature>
<keyword evidence="8" id="KW-0648">Protein biosynthesis</keyword>
<feature type="compositionally biased region" description="Polar residues" evidence="6">
    <location>
        <begin position="321"/>
        <end position="331"/>
    </location>
</feature>
<feature type="region of interest" description="Disordered" evidence="6">
    <location>
        <begin position="249"/>
        <end position="361"/>
    </location>
</feature>
<keyword evidence="4" id="KW-0804">Transcription</keyword>
<dbReference type="PANTHER" id="PTHR15138">
    <property type="entry name" value="TRANSCRIPTION INITIATION FACTOR TFIID SUBUNIT 4"/>
    <property type="match status" value="1"/>
</dbReference>
<feature type="compositionally biased region" description="Basic and acidic residues" evidence="6">
    <location>
        <begin position="116"/>
        <end position="131"/>
    </location>
</feature>
<dbReference type="GO" id="GO:0003743">
    <property type="term" value="F:translation initiation factor activity"/>
    <property type="evidence" value="ECO:0007669"/>
    <property type="project" value="UniProtKB-KW"/>
</dbReference>
<dbReference type="GO" id="GO:0003677">
    <property type="term" value="F:DNA binding"/>
    <property type="evidence" value="ECO:0007669"/>
    <property type="project" value="TreeGrafter"/>
</dbReference>
<sequence length="694" mass="76067">MDPNIVKLLEDDEDDTMHSGADVEAFAAALNRDIEGDNTSTSQPSQPDNTGVLPQERNSMSNQLLTQKQDSGQVNVNVENNNDEVKNVIRQDQNSSEMAMMQRGSSSENMEQQVDSSHEHNQPQAQQKDEQSQQNPEHNPSQKSGLQISEQNSTNVGEQDRMRQPENQHQHTKLQIMDNQQTPTADSENRNKQVSFATLLPVIVPHLDKDRAMQLQTLYSKLRKNEIHKDGFLRHLRSIVGDQMLRQAGQAKAQAAPNSQKVSHQLQAQSQSSSQQQQQVKMPSLNASQSADSHPFPQLNQKGHVASTDSTHVPPAKVELQSDSSFPTKDATSQKRESEHQSDLQGVHVKHVSSSSLGSVKQERDLPATKGLNQQQPQQLHLPQTSYPMFGANTSTYHAHSYSGQSVGISSNPLKPQAPDSQIRQVTPHQTLVPTQSGGVTQPMGSRTVQNYDKQISSNDPKRMHGASFSHLQTQSTLQHNPIPWQSSVGKDNIGSSLTSMPYVKQEVGVQSQEQHIPQIPASSISTSFSSGKNNQGNSAPTGTNLISSSMPTQMDSSVAVRTQVPSTTASIGPGTNIKTPPKKPTIGQKKPLDAVGTPSSLASKKQKVSGAFLDQSIEQLNDVTTVSGVDLREEEEQLFSGPKEDSRASEATRRAVQEEEEKLILQKIPLQKKLSKISYNSLTLYIAIPCNLA</sequence>
<feature type="compositionally biased region" description="Low complexity" evidence="6">
    <location>
        <begin position="263"/>
        <end position="279"/>
    </location>
</feature>
<comment type="subcellular location">
    <subcellularLocation>
        <location evidence="1">Nucleus</location>
    </subcellularLocation>
</comment>